<dbReference type="EMBL" id="BLXT01000362">
    <property type="protein sequence ID" value="GFN76150.1"/>
    <property type="molecule type" value="Genomic_DNA"/>
</dbReference>
<evidence type="ECO:0000313" key="3">
    <source>
        <dbReference type="Proteomes" id="UP000735302"/>
    </source>
</evidence>
<organism evidence="2 3">
    <name type="scientific">Plakobranchus ocellatus</name>
    <dbReference type="NCBI Taxonomy" id="259542"/>
    <lineage>
        <taxon>Eukaryota</taxon>
        <taxon>Metazoa</taxon>
        <taxon>Spiralia</taxon>
        <taxon>Lophotrochozoa</taxon>
        <taxon>Mollusca</taxon>
        <taxon>Gastropoda</taxon>
        <taxon>Heterobranchia</taxon>
        <taxon>Euthyneura</taxon>
        <taxon>Panpulmonata</taxon>
        <taxon>Sacoglossa</taxon>
        <taxon>Placobranchoidea</taxon>
        <taxon>Plakobranchidae</taxon>
        <taxon>Plakobranchus</taxon>
    </lineage>
</organism>
<gene>
    <name evidence="2" type="ORF">PoB_000265600</name>
</gene>
<name>A0AAV3Y1C2_9GAST</name>
<dbReference type="AlphaFoldDB" id="A0AAV3Y1C2"/>
<proteinExistence type="predicted"/>
<accession>A0AAV3Y1C2</accession>
<protein>
    <submittedName>
        <fullName evidence="2">Uncharacterized protein</fullName>
    </submittedName>
</protein>
<evidence type="ECO:0000313" key="2">
    <source>
        <dbReference type="EMBL" id="GFN76150.1"/>
    </source>
</evidence>
<keyword evidence="3" id="KW-1185">Reference proteome</keyword>
<feature type="region of interest" description="Disordered" evidence="1">
    <location>
        <begin position="102"/>
        <end position="126"/>
    </location>
</feature>
<comment type="caution">
    <text evidence="2">The sequence shown here is derived from an EMBL/GenBank/DDBJ whole genome shotgun (WGS) entry which is preliminary data.</text>
</comment>
<reference evidence="2 3" key="1">
    <citation type="journal article" date="2021" name="Elife">
        <title>Chloroplast acquisition without the gene transfer in kleptoplastic sea slugs, Plakobranchus ocellatus.</title>
        <authorList>
            <person name="Maeda T."/>
            <person name="Takahashi S."/>
            <person name="Yoshida T."/>
            <person name="Shimamura S."/>
            <person name="Takaki Y."/>
            <person name="Nagai Y."/>
            <person name="Toyoda A."/>
            <person name="Suzuki Y."/>
            <person name="Arimoto A."/>
            <person name="Ishii H."/>
            <person name="Satoh N."/>
            <person name="Nishiyama T."/>
            <person name="Hasebe M."/>
            <person name="Maruyama T."/>
            <person name="Minagawa J."/>
            <person name="Obokata J."/>
            <person name="Shigenobu S."/>
        </authorList>
    </citation>
    <scope>NUCLEOTIDE SEQUENCE [LARGE SCALE GENOMIC DNA]</scope>
</reference>
<evidence type="ECO:0000256" key="1">
    <source>
        <dbReference type="SAM" id="MobiDB-lite"/>
    </source>
</evidence>
<sequence length="353" mass="39106">MFDLQGNKWIEKDSSLHLPNRASGWRNPRIPNILNGKSWNGGTHNPHAALARCSDAYEASWMNMKSHHLPRPPNFVCSSGFGHHGSAINSCSMSSHCSNSTSSHLPSSAETTHTSSHMHSSSSLLNPSLPQELSWEDHCSYGSKTIGSGFLGQKDDMNSYSRVPNQPVYRSRLTHDARGFQNLPSNTSSDKLDSYFGPDCNSASSISRRRASSQLGPHLMQSRHNFQTALDSACKDSVIDAGVKASADLMDDDDVDIFPSVMSCSSNQFYQWQKHGCHPLVEMRTHQADMQQQARDFLDELDQCNHPKQCPRQTFSQAMFAEARPPSHDPGSAFMRTANARSKDLSVKVGSYM</sequence>
<dbReference type="Proteomes" id="UP000735302">
    <property type="component" value="Unassembled WGS sequence"/>
</dbReference>